<feature type="non-terminal residue" evidence="1">
    <location>
        <position position="138"/>
    </location>
</feature>
<accession>A0ACA9RN15</accession>
<proteinExistence type="predicted"/>
<evidence type="ECO:0000313" key="1">
    <source>
        <dbReference type="EMBL" id="CAG8799140.1"/>
    </source>
</evidence>
<protein>
    <submittedName>
        <fullName evidence="1">5172_t:CDS:1</fullName>
    </submittedName>
</protein>
<organism evidence="1 2">
    <name type="scientific">Racocetra persica</name>
    <dbReference type="NCBI Taxonomy" id="160502"/>
    <lineage>
        <taxon>Eukaryota</taxon>
        <taxon>Fungi</taxon>
        <taxon>Fungi incertae sedis</taxon>
        <taxon>Mucoromycota</taxon>
        <taxon>Glomeromycotina</taxon>
        <taxon>Glomeromycetes</taxon>
        <taxon>Diversisporales</taxon>
        <taxon>Gigasporaceae</taxon>
        <taxon>Racocetra</taxon>
    </lineage>
</organism>
<sequence>SCNLKVNAAASSYREINERAEIDKVTKFVDPLIGTQNGGHVFPNPCLPYGVVKVGFDTDNLKDNQAGYTVDGNITGISREPKYGVISQFPLTSTSLYTIPLRNYKSLRSFEHFEVGYSKFGLEKYNVIVELTAARRTG</sequence>
<feature type="non-terminal residue" evidence="1">
    <location>
        <position position="1"/>
    </location>
</feature>
<gene>
    <name evidence="1" type="ORF">RPERSI_LOCUS20657</name>
</gene>
<dbReference type="Proteomes" id="UP000789920">
    <property type="component" value="Unassembled WGS sequence"/>
</dbReference>
<name>A0ACA9RN15_9GLOM</name>
<dbReference type="EMBL" id="CAJVQC010058854">
    <property type="protein sequence ID" value="CAG8799140.1"/>
    <property type="molecule type" value="Genomic_DNA"/>
</dbReference>
<reference evidence="1" key="1">
    <citation type="submission" date="2021-06" db="EMBL/GenBank/DDBJ databases">
        <authorList>
            <person name="Kallberg Y."/>
            <person name="Tangrot J."/>
            <person name="Rosling A."/>
        </authorList>
    </citation>
    <scope>NUCLEOTIDE SEQUENCE</scope>
    <source>
        <strain evidence="1">MA461A</strain>
    </source>
</reference>
<keyword evidence="2" id="KW-1185">Reference proteome</keyword>
<comment type="caution">
    <text evidence="1">The sequence shown here is derived from an EMBL/GenBank/DDBJ whole genome shotgun (WGS) entry which is preliminary data.</text>
</comment>
<evidence type="ECO:0000313" key="2">
    <source>
        <dbReference type="Proteomes" id="UP000789920"/>
    </source>
</evidence>